<organism evidence="3 4">
    <name type="scientific">Egibacter rhizosphaerae</name>
    <dbReference type="NCBI Taxonomy" id="1670831"/>
    <lineage>
        <taxon>Bacteria</taxon>
        <taxon>Bacillati</taxon>
        <taxon>Actinomycetota</taxon>
        <taxon>Nitriliruptoria</taxon>
        <taxon>Egibacterales</taxon>
        <taxon>Egibacteraceae</taxon>
        <taxon>Egibacter</taxon>
    </lineage>
</organism>
<dbReference type="GO" id="GO:0030980">
    <property type="term" value="P:alpha-glucan catabolic process"/>
    <property type="evidence" value="ECO:0007669"/>
    <property type="project" value="TreeGrafter"/>
</dbReference>
<reference evidence="3 4" key="1">
    <citation type="submission" date="2019-01" db="EMBL/GenBank/DDBJ databases">
        <title>Egibacter rhizosphaerae EGI 80759T.</title>
        <authorList>
            <person name="Chen D.-D."/>
            <person name="Tian Y."/>
            <person name="Jiao J.-Y."/>
            <person name="Zhang X.-T."/>
            <person name="Zhang Y.-G."/>
            <person name="Zhang Y."/>
            <person name="Xiao M."/>
            <person name="Shu W.-S."/>
            <person name="Li W.-J."/>
        </authorList>
    </citation>
    <scope>NUCLEOTIDE SEQUENCE [LARGE SCALE GENOMIC DNA]</scope>
    <source>
        <strain evidence="3 4">EGI 80759</strain>
    </source>
</reference>
<dbReference type="SMART" id="SM00642">
    <property type="entry name" value="Aamy"/>
    <property type="match status" value="1"/>
</dbReference>
<dbReference type="OrthoDB" id="9761577at2"/>
<proteinExistence type="predicted"/>
<feature type="region of interest" description="Disordered" evidence="1">
    <location>
        <begin position="892"/>
        <end position="918"/>
    </location>
</feature>
<dbReference type="CDD" id="cd11336">
    <property type="entry name" value="AmyAc_MTSase"/>
    <property type="match status" value="1"/>
</dbReference>
<dbReference type="InterPro" id="IPR012767">
    <property type="entry name" value="Trehalose_TreY"/>
</dbReference>
<dbReference type="Pfam" id="PF00128">
    <property type="entry name" value="Alpha-amylase"/>
    <property type="match status" value="1"/>
</dbReference>
<dbReference type="PANTHER" id="PTHR10357">
    <property type="entry name" value="ALPHA-AMYLASE FAMILY MEMBER"/>
    <property type="match status" value="1"/>
</dbReference>
<evidence type="ECO:0000259" key="2">
    <source>
        <dbReference type="SMART" id="SM00642"/>
    </source>
</evidence>
<sequence length="918" mass="99949">MSAPGSTYRLQLRPDFLDFATAADLVGYLADLGVSHLYCSPILAARAESTHGYDVVDPTRVREELGGEQGLRDLAARAHAHGLGVVADLVPNHVGTGPENPLWEELLAGGRLSAAAAVFDVDWDHPLPGARGRVVLPILGRPYGEVLHAGELAVEAREDGYRLRYHEHDLPLAPETVGLVLEAGGPAGLAGSPGEPASWSALHGLIEAQHYRLVHWRTGGSLVNYRRFFAVDDLAAVRVEDPDVFERTHGTILRLVADGVLAGLRIDHPDGLRDPGGYFRRLARRSGGVWTVAEKITEPGEVLPDWPVAGTTGYEFARDVLGLFVDPGFESVVDAFLLEVLGERGGDFRAGVVRAKGEVLADDLAADVDRLARLLWRAAESRREVRDTVFAQCREVVTRLAQAMPVYRTYVDPESGRSDQVDRERLDRAVRVAAGTLPDGSRAEAVERLYAFVGDVLTGRSLRPDTAPAVADPVAAADDAAERELRARFPQLSSAAMAKGLEDTHLYRDLRLVALNEVGGDPTTMGLDADGFHASQAERQRRQPTGMLTTSTHDTKRGEDVRLRIAAISERGMDVVAAARRWILAEVPRQFEQEFEQEFEQDVERGSPHRAPDAAMQWLAYQTLLGVWPLDGRWPNDELRARVVDYLVKAGREAATHTSWHEPGHAYEERLGSFVAWLLDPDHGPTFAHELSAFAHEVAEIAIVSGLAQTLLRATSPGVPDTYQGTELWGDDLVDPDNRRPTDFARRRDMLPGLDRADPAELFAARRDGRVKAYVLREALRLRARRPAAFGSQAGYQPLPARGERADHVVAFARSAPDGAGAVAVAPRLPGRIMAEAGHPPVGEAWGDTRVTFPALDPGSWRDVYTGRHHQGPIADLREVCAVLPVALLEPAGTAPGAQDTPDRRTPEGSPAPPRPQG</sequence>
<dbReference type="EMBL" id="CP036402">
    <property type="protein sequence ID" value="QBI18211.1"/>
    <property type="molecule type" value="Genomic_DNA"/>
</dbReference>
<dbReference type="NCBIfam" id="TIGR02401">
    <property type="entry name" value="trehalose_TreY"/>
    <property type="match status" value="1"/>
</dbReference>
<dbReference type="GO" id="GO:0047470">
    <property type="term" value="F:(1,4)-alpha-D-glucan 1-alpha-D-glucosylmutase activity"/>
    <property type="evidence" value="ECO:0007669"/>
    <property type="project" value="TreeGrafter"/>
</dbReference>
<dbReference type="GO" id="GO:0005992">
    <property type="term" value="P:trehalose biosynthetic process"/>
    <property type="evidence" value="ECO:0007669"/>
    <property type="project" value="TreeGrafter"/>
</dbReference>
<dbReference type="RefSeq" id="WP_131153209.1">
    <property type="nucleotide sequence ID" value="NZ_CP036402.1"/>
</dbReference>
<protein>
    <submittedName>
        <fullName evidence="3">Malto-oligosyltrehalose synthase</fullName>
    </submittedName>
</protein>
<dbReference type="SUPFAM" id="SSF51445">
    <property type="entry name" value="(Trans)glycosidases"/>
    <property type="match status" value="1"/>
</dbReference>
<accession>A0A411YAI4</accession>
<dbReference type="PANTHER" id="PTHR10357:SF216">
    <property type="entry name" value="MALTOOLIGOSYL TREHALOSE SYNTHASE-RELATED"/>
    <property type="match status" value="1"/>
</dbReference>
<dbReference type="AlphaFoldDB" id="A0A411YAI4"/>
<dbReference type="InterPro" id="IPR006047">
    <property type="entry name" value="GH13_cat_dom"/>
</dbReference>
<gene>
    <name evidence="3" type="primary">treY</name>
    <name evidence="3" type="ORF">ER308_00560</name>
</gene>
<dbReference type="InterPro" id="IPR017853">
    <property type="entry name" value="GH"/>
</dbReference>
<dbReference type="Gene3D" id="3.20.20.80">
    <property type="entry name" value="Glycosidases"/>
    <property type="match status" value="4"/>
</dbReference>
<name>A0A411YAI4_9ACTN</name>
<evidence type="ECO:0000313" key="3">
    <source>
        <dbReference type="EMBL" id="QBI18211.1"/>
    </source>
</evidence>
<evidence type="ECO:0000313" key="4">
    <source>
        <dbReference type="Proteomes" id="UP000291469"/>
    </source>
</evidence>
<feature type="domain" description="Glycosyl hydrolase family 13 catalytic" evidence="2">
    <location>
        <begin position="11"/>
        <end position="758"/>
    </location>
</feature>
<keyword evidence="4" id="KW-1185">Reference proteome</keyword>
<evidence type="ECO:0000256" key="1">
    <source>
        <dbReference type="SAM" id="MobiDB-lite"/>
    </source>
</evidence>
<dbReference type="KEGG" id="erz:ER308_00560"/>
<dbReference type="Proteomes" id="UP000291469">
    <property type="component" value="Chromosome"/>
</dbReference>